<dbReference type="InterPro" id="IPR003609">
    <property type="entry name" value="Pan_app"/>
</dbReference>
<protein>
    <recommendedName>
        <fullName evidence="2">Apple domain-containing protein</fullName>
    </recommendedName>
</protein>
<feature type="signal peptide" evidence="1">
    <location>
        <begin position="1"/>
        <end position="19"/>
    </location>
</feature>
<dbReference type="RefSeq" id="WP_011473501.1">
    <property type="nucleotide sequence ID" value="NC_007925.1"/>
</dbReference>
<organism evidence="3">
    <name type="scientific">Rhodopseudomonas palustris (strain BisB18)</name>
    <dbReference type="NCBI Taxonomy" id="316056"/>
    <lineage>
        <taxon>Bacteria</taxon>
        <taxon>Pseudomonadati</taxon>
        <taxon>Pseudomonadota</taxon>
        <taxon>Alphaproteobacteria</taxon>
        <taxon>Hyphomicrobiales</taxon>
        <taxon>Nitrobacteraceae</taxon>
        <taxon>Rhodopseudomonas</taxon>
    </lineage>
</organism>
<dbReference type="Gene3D" id="3.50.4.10">
    <property type="entry name" value="Hepatocyte Growth Factor"/>
    <property type="match status" value="1"/>
</dbReference>
<sequence>MKIPLIVSALALLIAPAFGQTVEYGKDRMGADIANFVLPANSLPENCQGACQANSSCMAWTFVRSAGQGQMPHCWLKNPAPAAKDSVCCVSGTK</sequence>
<dbReference type="EMBL" id="CP000301">
    <property type="protein sequence ID" value="ABD88610.1"/>
    <property type="molecule type" value="Genomic_DNA"/>
</dbReference>
<evidence type="ECO:0000256" key="1">
    <source>
        <dbReference type="SAM" id="SignalP"/>
    </source>
</evidence>
<name>Q212S6_RHOPB</name>
<feature type="domain" description="Apple" evidence="2">
    <location>
        <begin position="27"/>
        <end position="77"/>
    </location>
</feature>
<dbReference type="KEGG" id="rpc:RPC_3066"/>
<gene>
    <name evidence="3" type="ordered locus">RPC_3066</name>
</gene>
<evidence type="ECO:0000259" key="2">
    <source>
        <dbReference type="Pfam" id="PF14295"/>
    </source>
</evidence>
<reference evidence="3" key="1">
    <citation type="submission" date="2006-03" db="EMBL/GenBank/DDBJ databases">
        <title>Complete sequence of Rhodopseudomonas palustris BisB18.</title>
        <authorList>
            <consortium name="US DOE Joint Genome Institute"/>
            <person name="Copeland A."/>
            <person name="Lucas S."/>
            <person name="Lapidus A."/>
            <person name="Barry K."/>
            <person name="Detter J.C."/>
            <person name="Glavina del Rio T."/>
            <person name="Hammon N."/>
            <person name="Israni S."/>
            <person name="Dalin E."/>
            <person name="Tice H."/>
            <person name="Pitluck S."/>
            <person name="Chain P."/>
            <person name="Malfatti S."/>
            <person name="Shin M."/>
            <person name="Vergez L."/>
            <person name="Schmutz J."/>
            <person name="Larimer F."/>
            <person name="Land M."/>
            <person name="Hauser L."/>
            <person name="Pelletier D.A."/>
            <person name="Kyrpides N."/>
            <person name="Anderson I."/>
            <person name="Oda Y."/>
            <person name="Harwood C.S."/>
            <person name="Richardson P."/>
        </authorList>
    </citation>
    <scope>NUCLEOTIDE SEQUENCE [LARGE SCALE GENOMIC DNA]</scope>
    <source>
        <strain evidence="3">BisB18</strain>
    </source>
</reference>
<dbReference type="OrthoDB" id="8042739at2"/>
<keyword evidence="1" id="KW-0732">Signal</keyword>
<accession>Q212S6</accession>
<dbReference type="HOGENOM" id="CLU_2384248_0_0_5"/>
<dbReference type="Pfam" id="PF14295">
    <property type="entry name" value="PAN_4"/>
    <property type="match status" value="1"/>
</dbReference>
<feature type="chain" id="PRO_5004199365" description="Apple domain-containing protein" evidence="1">
    <location>
        <begin position="20"/>
        <end position="94"/>
    </location>
</feature>
<dbReference type="AlphaFoldDB" id="Q212S6"/>
<evidence type="ECO:0000313" key="3">
    <source>
        <dbReference type="EMBL" id="ABD88610.1"/>
    </source>
</evidence>
<proteinExistence type="predicted"/>